<protein>
    <submittedName>
        <fullName evidence="2">Putative secreted protein (Por secretion system target)</fullName>
    </submittedName>
</protein>
<evidence type="ECO:0000256" key="1">
    <source>
        <dbReference type="SAM" id="SignalP"/>
    </source>
</evidence>
<dbReference type="RefSeq" id="WP_106521220.1">
    <property type="nucleotide sequence ID" value="NZ_PYGD01000001.1"/>
</dbReference>
<feature type="signal peptide" evidence="1">
    <location>
        <begin position="1"/>
        <end position="23"/>
    </location>
</feature>
<gene>
    <name evidence="2" type="ORF">B0I18_101675</name>
</gene>
<evidence type="ECO:0000313" key="3">
    <source>
        <dbReference type="Proteomes" id="UP000240572"/>
    </source>
</evidence>
<name>A0A2P8DBD7_9BACT</name>
<keyword evidence="1" id="KW-0732">Signal</keyword>
<proteinExistence type="predicted"/>
<accession>A0A2P8DBD7</accession>
<comment type="caution">
    <text evidence="2">The sequence shown here is derived from an EMBL/GenBank/DDBJ whole genome shotgun (WGS) entry which is preliminary data.</text>
</comment>
<dbReference type="Proteomes" id="UP000240572">
    <property type="component" value="Unassembled WGS sequence"/>
</dbReference>
<dbReference type="NCBIfam" id="TIGR04183">
    <property type="entry name" value="Por_Secre_tail"/>
    <property type="match status" value="1"/>
</dbReference>
<dbReference type="InterPro" id="IPR026444">
    <property type="entry name" value="Secre_tail"/>
</dbReference>
<reference evidence="2 3" key="1">
    <citation type="submission" date="2018-03" db="EMBL/GenBank/DDBJ databases">
        <title>Genomic Encyclopedia of Type Strains, Phase III (KMG-III): the genomes of soil and plant-associated and newly described type strains.</title>
        <authorList>
            <person name="Whitman W."/>
        </authorList>
    </citation>
    <scope>NUCLEOTIDE SEQUENCE [LARGE SCALE GENOMIC DNA]</scope>
    <source>
        <strain evidence="2 3">CGMCC 1.12700</strain>
    </source>
</reference>
<sequence length="368" mass="40327">MKKNLIPLLFLSFAFGTSYGQSASGDCSSISVTSNPGFTNNLWGASVGYKNGNNSCNRVITSGSVWQPRYQLQSKSGSSYSNVGTWQYGNATFSGLAHGTYRIAIENPQIAYNVPGSACTGTINCYNLSGTYIGLWGIWASNTGTLNPYSYTNDVVVGQTTAAENTFNVNSFVSNGTGSINVYDFGQDVKINVASCYNYNQYQISIFEQGGANRYGSTYWQFGTIPSASNYSLTNLWKANHGSSAQFEPGISYKVQFVVTTQNCAQWNEKNETFFICPAGVTGCRFGQDIMTEPIRVHADRNTLSVFNLDFSNNNAYEISINSLDGRRLQTYSTNGKTQFDISSMVQGMYLARIVHNGKQQAVVKFVK</sequence>
<dbReference type="EMBL" id="PYGD01000001">
    <property type="protein sequence ID" value="PSK94519.1"/>
    <property type="molecule type" value="Genomic_DNA"/>
</dbReference>
<evidence type="ECO:0000313" key="2">
    <source>
        <dbReference type="EMBL" id="PSK94519.1"/>
    </source>
</evidence>
<organism evidence="2 3">
    <name type="scientific">Taibaiella chishuiensis</name>
    <dbReference type="NCBI Taxonomy" id="1434707"/>
    <lineage>
        <taxon>Bacteria</taxon>
        <taxon>Pseudomonadati</taxon>
        <taxon>Bacteroidota</taxon>
        <taxon>Chitinophagia</taxon>
        <taxon>Chitinophagales</taxon>
        <taxon>Chitinophagaceae</taxon>
        <taxon>Taibaiella</taxon>
    </lineage>
</organism>
<keyword evidence="3" id="KW-1185">Reference proteome</keyword>
<dbReference type="AlphaFoldDB" id="A0A2P8DBD7"/>
<feature type="chain" id="PRO_5015105807" evidence="1">
    <location>
        <begin position="24"/>
        <end position="368"/>
    </location>
</feature>